<dbReference type="InterPro" id="IPR048469">
    <property type="entry name" value="YchJ-like_M"/>
</dbReference>
<sequence length="142" mass="15394">MLTDTQDLDTQCPCGSGKPFVFCCEPAISGRKPAATAEALMRSRYTAFAIGAVDYLVQTTAAAKRSPQDAELLAEQTQITTWTGLEIVTTEAGQTNDETGLVEFKAAFESPEGGAILHERSRFERESGLWVYLDGEVELIPS</sequence>
<reference evidence="3" key="1">
    <citation type="submission" date="2016-10" db="EMBL/GenBank/DDBJ databases">
        <authorList>
            <person name="Varghese N."/>
            <person name="Submissions S."/>
        </authorList>
    </citation>
    <scope>NUCLEOTIDE SEQUENCE [LARGE SCALE GENOMIC DNA]</scope>
    <source>
        <strain evidence="3">DSM 11526</strain>
    </source>
</reference>
<accession>A0A1H4FFA7</accession>
<feature type="domain" description="YchJ-like middle NTF2-like" evidence="1">
    <location>
        <begin position="36"/>
        <end position="135"/>
    </location>
</feature>
<protein>
    <submittedName>
        <fullName evidence="2">SEC-C motif-containing protein</fullName>
    </submittedName>
</protein>
<dbReference type="Gene3D" id="3.10.450.50">
    <property type="match status" value="1"/>
</dbReference>
<gene>
    <name evidence="2" type="ORF">SAMN02745729_11120</name>
</gene>
<organism evidence="2 3">
    <name type="scientific">Marinobacterium iners DSM 11526</name>
    <dbReference type="NCBI Taxonomy" id="1122198"/>
    <lineage>
        <taxon>Bacteria</taxon>
        <taxon>Pseudomonadati</taxon>
        <taxon>Pseudomonadota</taxon>
        <taxon>Gammaproteobacteria</taxon>
        <taxon>Oceanospirillales</taxon>
        <taxon>Oceanospirillaceae</taxon>
        <taxon>Marinobacterium</taxon>
    </lineage>
</organism>
<dbReference type="SUPFAM" id="SSF54427">
    <property type="entry name" value="NTF2-like"/>
    <property type="match status" value="1"/>
</dbReference>
<dbReference type="RefSeq" id="WP_091827056.1">
    <property type="nucleotide sequence ID" value="NZ_FNRJ01000011.1"/>
</dbReference>
<dbReference type="PANTHER" id="PTHR33747:SF1">
    <property type="entry name" value="ADENYLATE CYCLASE-ASSOCIATED CAP C-TERMINAL DOMAIN-CONTAINING PROTEIN"/>
    <property type="match status" value="1"/>
</dbReference>
<dbReference type="EMBL" id="FNRJ01000011">
    <property type="protein sequence ID" value="SEA96039.1"/>
    <property type="molecule type" value="Genomic_DNA"/>
</dbReference>
<proteinExistence type="predicted"/>
<dbReference type="InterPro" id="IPR032710">
    <property type="entry name" value="NTF2-like_dom_sf"/>
</dbReference>
<evidence type="ECO:0000313" key="2">
    <source>
        <dbReference type="EMBL" id="SEA96039.1"/>
    </source>
</evidence>
<dbReference type="Proteomes" id="UP000242469">
    <property type="component" value="Unassembled WGS sequence"/>
</dbReference>
<dbReference type="AlphaFoldDB" id="A0A1H4FFA7"/>
<dbReference type="STRING" id="1122198.SAMN02745729_11120"/>
<name>A0A1H4FFA7_9GAMM</name>
<dbReference type="Pfam" id="PF17775">
    <property type="entry name" value="YchJ_M-like"/>
    <property type="match status" value="1"/>
</dbReference>
<keyword evidence="3" id="KW-1185">Reference proteome</keyword>
<dbReference type="OrthoDB" id="21421at2"/>
<evidence type="ECO:0000313" key="3">
    <source>
        <dbReference type="Proteomes" id="UP000242469"/>
    </source>
</evidence>
<evidence type="ECO:0000259" key="1">
    <source>
        <dbReference type="Pfam" id="PF17775"/>
    </source>
</evidence>
<dbReference type="PANTHER" id="PTHR33747">
    <property type="entry name" value="UPF0225 PROTEIN SCO1677"/>
    <property type="match status" value="1"/>
</dbReference>